<keyword evidence="1" id="KW-0812">Transmembrane</keyword>
<sequence>MRKKIFFFAVYLRFLCVCIIALRLGRFDIAYSNMLALVREYFESSSKSIDSMLFVEE</sequence>
<organism evidence="2 3">
    <name type="scientific">Helicobacter typhlonius</name>
    <dbReference type="NCBI Taxonomy" id="76936"/>
    <lineage>
        <taxon>Bacteria</taxon>
        <taxon>Pseudomonadati</taxon>
        <taxon>Campylobacterota</taxon>
        <taxon>Epsilonproteobacteria</taxon>
        <taxon>Campylobacterales</taxon>
        <taxon>Helicobacteraceae</taxon>
        <taxon>Helicobacter</taxon>
    </lineage>
</organism>
<proteinExistence type="predicted"/>
<dbReference type="OrthoDB" id="9782305at2"/>
<dbReference type="KEGG" id="hty:BN2458_PEG0376"/>
<dbReference type="Proteomes" id="UP000064525">
    <property type="component" value="Chromosome I"/>
</dbReference>
<gene>
    <name evidence="2" type="ORF">BN2458_PEG0376</name>
</gene>
<protein>
    <submittedName>
        <fullName evidence="2">Uncharacterized protein</fullName>
    </submittedName>
</protein>
<name>A0A0S4PVL7_9HELI</name>
<evidence type="ECO:0000313" key="3">
    <source>
        <dbReference type="Proteomes" id="UP000064525"/>
    </source>
</evidence>
<accession>A0A0S4PVL7</accession>
<feature type="transmembrane region" description="Helical" evidence="1">
    <location>
        <begin position="6"/>
        <end position="25"/>
    </location>
</feature>
<reference evidence="3" key="1">
    <citation type="submission" date="2015-11" db="EMBL/GenBank/DDBJ databases">
        <authorList>
            <person name="Anvar S.Y."/>
        </authorList>
    </citation>
    <scope>NUCLEOTIDE SEQUENCE [LARGE SCALE GENOMIC DNA]</scope>
</reference>
<dbReference type="EMBL" id="LN907858">
    <property type="protein sequence ID" value="CUU39262.1"/>
    <property type="molecule type" value="Genomic_DNA"/>
</dbReference>
<keyword evidence="1" id="KW-1133">Transmembrane helix</keyword>
<evidence type="ECO:0000256" key="1">
    <source>
        <dbReference type="SAM" id="Phobius"/>
    </source>
</evidence>
<dbReference type="RefSeq" id="WP_156407271.1">
    <property type="nucleotide sequence ID" value="NZ_CAJTQN010000012.1"/>
</dbReference>
<dbReference type="AlphaFoldDB" id="A0A0S4PVL7"/>
<dbReference type="GeneID" id="78152240"/>
<keyword evidence="1" id="KW-0472">Membrane</keyword>
<evidence type="ECO:0000313" key="2">
    <source>
        <dbReference type="EMBL" id="CUU39262.1"/>
    </source>
</evidence>
<dbReference type="PATRIC" id="fig|76936.10.peg.364"/>